<proteinExistence type="predicted"/>
<name>A0A9N7VPE5_PLEPL</name>
<evidence type="ECO:0000313" key="2">
    <source>
        <dbReference type="Proteomes" id="UP001153269"/>
    </source>
</evidence>
<reference evidence="1" key="1">
    <citation type="submission" date="2020-03" db="EMBL/GenBank/DDBJ databases">
        <authorList>
            <person name="Weist P."/>
        </authorList>
    </citation>
    <scope>NUCLEOTIDE SEQUENCE</scope>
</reference>
<gene>
    <name evidence="1" type="ORF">PLEPLA_LOCUS40717</name>
</gene>
<sequence length="142" mass="15604">MELVGSLWWSSSAALLMFSGSLLSPSRQHACISQVSRDPQTEQMNLSFNKVAAPFAYCIVFIFFKLQSAWKVSRGRRFPSQATCHVPLLVCATGHHPVVTAVGACVNSRLHSSPGISPRTHTLLELSSNDILKHTRSTQELP</sequence>
<accession>A0A9N7VPE5</accession>
<organism evidence="1 2">
    <name type="scientific">Pleuronectes platessa</name>
    <name type="common">European plaice</name>
    <dbReference type="NCBI Taxonomy" id="8262"/>
    <lineage>
        <taxon>Eukaryota</taxon>
        <taxon>Metazoa</taxon>
        <taxon>Chordata</taxon>
        <taxon>Craniata</taxon>
        <taxon>Vertebrata</taxon>
        <taxon>Euteleostomi</taxon>
        <taxon>Actinopterygii</taxon>
        <taxon>Neopterygii</taxon>
        <taxon>Teleostei</taxon>
        <taxon>Neoteleostei</taxon>
        <taxon>Acanthomorphata</taxon>
        <taxon>Carangaria</taxon>
        <taxon>Pleuronectiformes</taxon>
        <taxon>Pleuronectoidei</taxon>
        <taxon>Pleuronectidae</taxon>
        <taxon>Pleuronectes</taxon>
    </lineage>
</organism>
<dbReference type="AlphaFoldDB" id="A0A9N7VPE5"/>
<dbReference type="EMBL" id="CADEAL010004150">
    <property type="protein sequence ID" value="CAB1452967.1"/>
    <property type="molecule type" value="Genomic_DNA"/>
</dbReference>
<evidence type="ECO:0000313" key="1">
    <source>
        <dbReference type="EMBL" id="CAB1452967.1"/>
    </source>
</evidence>
<dbReference type="Proteomes" id="UP001153269">
    <property type="component" value="Unassembled WGS sequence"/>
</dbReference>
<keyword evidence="2" id="KW-1185">Reference proteome</keyword>
<comment type="caution">
    <text evidence="1">The sequence shown here is derived from an EMBL/GenBank/DDBJ whole genome shotgun (WGS) entry which is preliminary data.</text>
</comment>
<protein>
    <submittedName>
        <fullName evidence="1">Uncharacterized protein</fullName>
    </submittedName>
</protein>